<gene>
    <name evidence="2" type="ORF">AZE42_10314</name>
</gene>
<reference evidence="2 3" key="1">
    <citation type="submission" date="2016-03" db="EMBL/GenBank/DDBJ databases">
        <title>Comparative genomics of the ectomycorrhizal sister species Rhizopogon vinicolor and Rhizopogon vesiculosus (Basidiomycota: Boletales) reveals a divergence of the mating type B locus.</title>
        <authorList>
            <person name="Mujic A.B."/>
            <person name="Kuo A."/>
            <person name="Tritt A."/>
            <person name="Lipzen A."/>
            <person name="Chen C."/>
            <person name="Johnson J."/>
            <person name="Sharma A."/>
            <person name="Barry K."/>
            <person name="Grigoriev I.V."/>
            <person name="Spatafora J.W."/>
        </authorList>
    </citation>
    <scope>NUCLEOTIDE SEQUENCE [LARGE SCALE GENOMIC DNA]</scope>
    <source>
        <strain evidence="2 3">AM-OR11-056</strain>
    </source>
</reference>
<sequence length="252" mass="28211">MKPDHTQIQFDPTAASDTRPHADPVAWKIIRTFATTEMSLPNAERGLQAHLGDRYVDSDWRPALNAVINAEEDMEMASNAIDALKQAACRRTGLRIRIPARPRSDQLSSAEAELMQSVNDLKARNRIFGELPTIDELLDPAEERDMGEFSAFEGSGDKAIADEVRREIAVANGKVIDVDSDDDNDDVDDAHSLITRTDLFDLCQRIEAGCMQFGDPQFSLNLSVQLRIFRGTLRREELMTVKQSSLDQFFSV</sequence>
<organism evidence="2 3">
    <name type="scientific">Rhizopogon vesiculosus</name>
    <dbReference type="NCBI Taxonomy" id="180088"/>
    <lineage>
        <taxon>Eukaryota</taxon>
        <taxon>Fungi</taxon>
        <taxon>Dikarya</taxon>
        <taxon>Basidiomycota</taxon>
        <taxon>Agaricomycotina</taxon>
        <taxon>Agaricomycetes</taxon>
        <taxon>Agaricomycetidae</taxon>
        <taxon>Boletales</taxon>
        <taxon>Suillineae</taxon>
        <taxon>Rhizopogonaceae</taxon>
        <taxon>Rhizopogon</taxon>
    </lineage>
</organism>
<protein>
    <submittedName>
        <fullName evidence="2">Uncharacterized protein</fullName>
    </submittedName>
</protein>
<dbReference type="EMBL" id="LVVM01006608">
    <property type="protein sequence ID" value="OJA07619.1"/>
    <property type="molecule type" value="Genomic_DNA"/>
</dbReference>
<evidence type="ECO:0000256" key="1">
    <source>
        <dbReference type="SAM" id="MobiDB-lite"/>
    </source>
</evidence>
<feature type="region of interest" description="Disordered" evidence="1">
    <location>
        <begin position="1"/>
        <end position="20"/>
    </location>
</feature>
<feature type="compositionally biased region" description="Polar residues" evidence="1">
    <location>
        <begin position="1"/>
        <end position="10"/>
    </location>
</feature>
<dbReference type="AlphaFoldDB" id="A0A1J8PII7"/>
<dbReference type="Proteomes" id="UP000183567">
    <property type="component" value="Unassembled WGS sequence"/>
</dbReference>
<evidence type="ECO:0000313" key="2">
    <source>
        <dbReference type="EMBL" id="OJA07619.1"/>
    </source>
</evidence>
<accession>A0A1J8PII7</accession>
<dbReference type="STRING" id="180088.A0A1J8PII7"/>
<comment type="caution">
    <text evidence="2">The sequence shown here is derived from an EMBL/GenBank/DDBJ whole genome shotgun (WGS) entry which is preliminary data.</text>
</comment>
<proteinExistence type="predicted"/>
<evidence type="ECO:0000313" key="3">
    <source>
        <dbReference type="Proteomes" id="UP000183567"/>
    </source>
</evidence>
<keyword evidence="3" id="KW-1185">Reference proteome</keyword>
<name>A0A1J8PII7_9AGAM</name>
<dbReference type="OrthoDB" id="3048787at2759"/>